<proteinExistence type="predicted"/>
<sequence>MNLQASQLLNQIHGNACILPDCRRRGCGGLPFQQGSHAEGVQAPVPSGQVRQVPAGRFI</sequence>
<evidence type="ECO:0000313" key="1">
    <source>
        <dbReference type="EMBL" id="CAB0015488.1"/>
    </source>
</evidence>
<dbReference type="EMBL" id="CADCXU010029164">
    <property type="protein sequence ID" value="CAB0015488.1"/>
    <property type="molecule type" value="Genomic_DNA"/>
</dbReference>
<reference evidence="1 2" key="1">
    <citation type="submission" date="2020-02" db="EMBL/GenBank/DDBJ databases">
        <authorList>
            <person name="Ferguson B K."/>
        </authorList>
    </citation>
    <scope>NUCLEOTIDE SEQUENCE [LARGE SCALE GENOMIC DNA]</scope>
</reference>
<name>A0A6H5HGG5_9HEMI</name>
<organism evidence="1 2">
    <name type="scientific">Nesidiocoris tenuis</name>
    <dbReference type="NCBI Taxonomy" id="355587"/>
    <lineage>
        <taxon>Eukaryota</taxon>
        <taxon>Metazoa</taxon>
        <taxon>Ecdysozoa</taxon>
        <taxon>Arthropoda</taxon>
        <taxon>Hexapoda</taxon>
        <taxon>Insecta</taxon>
        <taxon>Pterygota</taxon>
        <taxon>Neoptera</taxon>
        <taxon>Paraneoptera</taxon>
        <taxon>Hemiptera</taxon>
        <taxon>Heteroptera</taxon>
        <taxon>Panheteroptera</taxon>
        <taxon>Cimicomorpha</taxon>
        <taxon>Miridae</taxon>
        <taxon>Dicyphina</taxon>
        <taxon>Nesidiocoris</taxon>
    </lineage>
</organism>
<accession>A0A6H5HGG5</accession>
<evidence type="ECO:0000313" key="2">
    <source>
        <dbReference type="Proteomes" id="UP000479000"/>
    </source>
</evidence>
<dbReference type="AlphaFoldDB" id="A0A6H5HGG5"/>
<dbReference type="Proteomes" id="UP000479000">
    <property type="component" value="Unassembled WGS sequence"/>
</dbReference>
<keyword evidence="2" id="KW-1185">Reference proteome</keyword>
<protein>
    <submittedName>
        <fullName evidence="1">Uncharacterized protein</fullName>
    </submittedName>
</protein>
<feature type="non-terminal residue" evidence="1">
    <location>
        <position position="59"/>
    </location>
</feature>
<gene>
    <name evidence="1" type="ORF">NTEN_LOCUS19828</name>
</gene>